<keyword evidence="1" id="KW-0175">Coiled coil</keyword>
<evidence type="ECO:0000256" key="1">
    <source>
        <dbReference type="SAM" id="Coils"/>
    </source>
</evidence>
<evidence type="ECO:0000256" key="2">
    <source>
        <dbReference type="SAM" id="MobiDB-lite"/>
    </source>
</evidence>
<feature type="region of interest" description="Disordered" evidence="2">
    <location>
        <begin position="140"/>
        <end position="173"/>
    </location>
</feature>
<gene>
    <name evidence="3" type="ORF">JX001_02155</name>
</gene>
<accession>A0ABX7LSD3</accession>
<sequence length="173" mass="18994">MANVAEIVRDRLDEIEDELDRLNARIASLRAEAAELEVAQRVLARLHVDDEADDADLSRAVVPRPEAFLPTGGTRRKPTSLPAVTDMILKVLENAEKAGIDGLEPRIILAEIQRVWWPDASSESVGPIAWRMSQQGRLRKDGPVYSLPKKESARSHSNLADLLGSEPEGGEAT</sequence>
<evidence type="ECO:0000313" key="4">
    <source>
        <dbReference type="Proteomes" id="UP000662957"/>
    </source>
</evidence>
<dbReference type="Proteomes" id="UP000662957">
    <property type="component" value="Chromosome"/>
</dbReference>
<feature type="compositionally biased region" description="Basic and acidic residues" evidence="2">
    <location>
        <begin position="140"/>
        <end position="154"/>
    </location>
</feature>
<reference evidence="3 4" key="1">
    <citation type="submission" date="2021-02" db="EMBL/GenBank/DDBJ databases">
        <title>Brevundimonas sp. CS1 genome sequence.</title>
        <authorList>
            <person name="Lee K."/>
            <person name="Choi Y.-J."/>
            <person name="Son H.-R."/>
        </authorList>
    </citation>
    <scope>NUCLEOTIDE SEQUENCE [LARGE SCALE GENOMIC DNA]</scope>
    <source>
        <strain evidence="3 4">CS1</strain>
    </source>
</reference>
<name>A0ABX7LSD3_9CAUL</name>
<evidence type="ECO:0000313" key="3">
    <source>
        <dbReference type="EMBL" id="QSF54654.1"/>
    </source>
</evidence>
<organism evidence="3 4">
    <name type="scientific">Brevundimonas fontaquae</name>
    <dbReference type="NCBI Taxonomy" id="2813778"/>
    <lineage>
        <taxon>Bacteria</taxon>
        <taxon>Pseudomonadati</taxon>
        <taxon>Pseudomonadota</taxon>
        <taxon>Alphaproteobacteria</taxon>
        <taxon>Caulobacterales</taxon>
        <taxon>Caulobacteraceae</taxon>
        <taxon>Brevundimonas</taxon>
    </lineage>
</organism>
<dbReference type="RefSeq" id="WP_205682096.1">
    <property type="nucleotide sequence ID" value="NZ_CP070968.1"/>
</dbReference>
<protein>
    <recommendedName>
        <fullName evidence="5">HTH HARE-type domain-containing protein</fullName>
    </recommendedName>
</protein>
<feature type="coiled-coil region" evidence="1">
    <location>
        <begin position="5"/>
        <end position="39"/>
    </location>
</feature>
<keyword evidence="4" id="KW-1185">Reference proteome</keyword>
<dbReference type="EMBL" id="CP070968">
    <property type="protein sequence ID" value="QSF54654.1"/>
    <property type="molecule type" value="Genomic_DNA"/>
</dbReference>
<proteinExistence type="predicted"/>
<evidence type="ECO:0008006" key="5">
    <source>
        <dbReference type="Google" id="ProtNLM"/>
    </source>
</evidence>